<reference evidence="3 5" key="1">
    <citation type="journal article" date="2011" name="Nature">
        <title>The Medicago genome provides insight into the evolution of rhizobial symbioses.</title>
        <authorList>
            <person name="Young N.D."/>
            <person name="Debelle F."/>
            <person name="Oldroyd G.E."/>
            <person name="Geurts R."/>
            <person name="Cannon S.B."/>
            <person name="Udvardi M.K."/>
            <person name="Benedito V.A."/>
            <person name="Mayer K.F."/>
            <person name="Gouzy J."/>
            <person name="Schoof H."/>
            <person name="Van de Peer Y."/>
            <person name="Proost S."/>
            <person name="Cook D.R."/>
            <person name="Meyers B.C."/>
            <person name="Spannagl M."/>
            <person name="Cheung F."/>
            <person name="De Mita S."/>
            <person name="Krishnakumar V."/>
            <person name="Gundlach H."/>
            <person name="Zhou S."/>
            <person name="Mudge J."/>
            <person name="Bharti A.K."/>
            <person name="Murray J.D."/>
            <person name="Naoumkina M.A."/>
            <person name="Rosen B."/>
            <person name="Silverstein K.A."/>
            <person name="Tang H."/>
            <person name="Rombauts S."/>
            <person name="Zhao P.X."/>
            <person name="Zhou P."/>
            <person name="Barbe V."/>
            <person name="Bardou P."/>
            <person name="Bechner M."/>
            <person name="Bellec A."/>
            <person name="Berger A."/>
            <person name="Berges H."/>
            <person name="Bidwell S."/>
            <person name="Bisseling T."/>
            <person name="Choisne N."/>
            <person name="Couloux A."/>
            <person name="Denny R."/>
            <person name="Deshpande S."/>
            <person name="Dai X."/>
            <person name="Doyle J.J."/>
            <person name="Dudez A.M."/>
            <person name="Farmer A.D."/>
            <person name="Fouteau S."/>
            <person name="Franken C."/>
            <person name="Gibelin C."/>
            <person name="Gish J."/>
            <person name="Goldstein S."/>
            <person name="Gonzalez A.J."/>
            <person name="Green P.J."/>
            <person name="Hallab A."/>
            <person name="Hartog M."/>
            <person name="Hua A."/>
            <person name="Humphray S.J."/>
            <person name="Jeong D.H."/>
            <person name="Jing Y."/>
            <person name="Jocker A."/>
            <person name="Kenton S.M."/>
            <person name="Kim D.J."/>
            <person name="Klee K."/>
            <person name="Lai H."/>
            <person name="Lang C."/>
            <person name="Lin S."/>
            <person name="Macmil S.L."/>
            <person name="Magdelenat G."/>
            <person name="Matthews L."/>
            <person name="McCorrison J."/>
            <person name="Monaghan E.L."/>
            <person name="Mun J.H."/>
            <person name="Najar F.Z."/>
            <person name="Nicholson C."/>
            <person name="Noirot C."/>
            <person name="O'Bleness M."/>
            <person name="Paule C.R."/>
            <person name="Poulain J."/>
            <person name="Prion F."/>
            <person name="Qin B."/>
            <person name="Qu C."/>
            <person name="Retzel E.F."/>
            <person name="Riddle C."/>
            <person name="Sallet E."/>
            <person name="Samain S."/>
            <person name="Samson N."/>
            <person name="Sanders I."/>
            <person name="Saurat O."/>
            <person name="Scarpelli C."/>
            <person name="Schiex T."/>
            <person name="Segurens B."/>
            <person name="Severin A.J."/>
            <person name="Sherrier D.J."/>
            <person name="Shi R."/>
            <person name="Sims S."/>
            <person name="Singer S.R."/>
            <person name="Sinharoy S."/>
            <person name="Sterck L."/>
            <person name="Viollet A."/>
            <person name="Wang B.B."/>
            <person name="Wang K."/>
            <person name="Wang M."/>
            <person name="Wang X."/>
            <person name="Warfsmann J."/>
            <person name="Weissenbach J."/>
            <person name="White D.D."/>
            <person name="White J.D."/>
            <person name="Wiley G.B."/>
            <person name="Wincker P."/>
            <person name="Xing Y."/>
            <person name="Yang L."/>
            <person name="Yao Z."/>
            <person name="Ying F."/>
            <person name="Zhai J."/>
            <person name="Zhou L."/>
            <person name="Zuber A."/>
            <person name="Denarie J."/>
            <person name="Dixon R.A."/>
            <person name="May G.D."/>
            <person name="Schwartz D.C."/>
            <person name="Rogers J."/>
            <person name="Quetier F."/>
            <person name="Town C.D."/>
            <person name="Roe B.A."/>
        </authorList>
    </citation>
    <scope>NUCLEOTIDE SEQUENCE [LARGE SCALE GENOMIC DNA]</scope>
    <source>
        <strain evidence="3">A17</strain>
        <strain evidence="4 5">cv. Jemalong A17</strain>
    </source>
</reference>
<keyword evidence="2" id="KW-0472">Membrane</keyword>
<organism evidence="3 5">
    <name type="scientific">Medicago truncatula</name>
    <name type="common">Barrel medic</name>
    <name type="synonym">Medicago tribuloides</name>
    <dbReference type="NCBI Taxonomy" id="3880"/>
    <lineage>
        <taxon>Eukaryota</taxon>
        <taxon>Viridiplantae</taxon>
        <taxon>Streptophyta</taxon>
        <taxon>Embryophyta</taxon>
        <taxon>Tracheophyta</taxon>
        <taxon>Spermatophyta</taxon>
        <taxon>Magnoliopsida</taxon>
        <taxon>eudicotyledons</taxon>
        <taxon>Gunneridae</taxon>
        <taxon>Pentapetalae</taxon>
        <taxon>rosids</taxon>
        <taxon>fabids</taxon>
        <taxon>Fabales</taxon>
        <taxon>Fabaceae</taxon>
        <taxon>Papilionoideae</taxon>
        <taxon>50 kb inversion clade</taxon>
        <taxon>NPAAA clade</taxon>
        <taxon>Hologalegina</taxon>
        <taxon>IRL clade</taxon>
        <taxon>Trifolieae</taxon>
        <taxon>Medicago</taxon>
    </lineage>
</organism>
<evidence type="ECO:0000313" key="3">
    <source>
        <dbReference type="EMBL" id="KEH37911.1"/>
    </source>
</evidence>
<evidence type="ECO:0000256" key="1">
    <source>
        <dbReference type="SAM" id="MobiDB-lite"/>
    </source>
</evidence>
<dbReference type="PaxDb" id="3880-AES83731"/>
<dbReference type="HOGENOM" id="CLU_2349917_0_0_1"/>
<keyword evidence="5" id="KW-1185">Reference proteome</keyword>
<reference evidence="4" key="3">
    <citation type="submission" date="2015-04" db="UniProtKB">
        <authorList>
            <consortium name="EnsemblPlants"/>
        </authorList>
    </citation>
    <scope>IDENTIFICATION</scope>
    <source>
        <strain evidence="4">cv. Jemalong A17</strain>
    </source>
</reference>
<protein>
    <submittedName>
        <fullName evidence="3">Leguminosin proline-rich group669 secreted peptide</fullName>
    </submittedName>
</protein>
<dbReference type="EnsemblPlants" id="KEH37911">
    <property type="protein sequence ID" value="KEH37911"/>
    <property type="gene ID" value="MTR_2g451110"/>
</dbReference>
<keyword evidence="2" id="KW-0812">Transmembrane</keyword>
<feature type="compositionally biased region" description="Pro residues" evidence="1">
    <location>
        <begin position="63"/>
        <end position="73"/>
    </location>
</feature>
<keyword evidence="2" id="KW-1133">Transmembrane helix</keyword>
<gene>
    <name evidence="3" type="ordered locus">MTR_2g451110</name>
</gene>
<feature type="compositionally biased region" description="Low complexity" evidence="1">
    <location>
        <begin position="74"/>
        <end position="83"/>
    </location>
</feature>
<reference evidence="3 5" key="2">
    <citation type="journal article" date="2014" name="BMC Genomics">
        <title>An improved genome release (version Mt4.0) for the model legume Medicago truncatula.</title>
        <authorList>
            <person name="Tang H."/>
            <person name="Krishnakumar V."/>
            <person name="Bidwell S."/>
            <person name="Rosen B."/>
            <person name="Chan A."/>
            <person name="Zhou S."/>
            <person name="Gentzbittel L."/>
            <person name="Childs K.L."/>
            <person name="Yandell M."/>
            <person name="Gundlach H."/>
            <person name="Mayer K.F."/>
            <person name="Schwartz D.C."/>
            <person name="Town C.D."/>
        </authorList>
    </citation>
    <scope>GENOME REANNOTATION</scope>
    <source>
        <strain evidence="3">A17</strain>
        <strain evidence="4 5">cv. Jemalong A17</strain>
    </source>
</reference>
<dbReference type="Proteomes" id="UP000002051">
    <property type="component" value="Chromosome 2"/>
</dbReference>
<proteinExistence type="predicted"/>
<dbReference type="AlphaFoldDB" id="A0A072V8I0"/>
<sequence length="97" mass="11060">MLKHSVVVLYPEKKGGMKYYYLSMLVLFLTVSSYHFTTKHQIHAQPNGGPTDYQPPTIDDLNPSPPMVPPPSSDPIIRSPEIPHIQPRWPIRPPPNY</sequence>
<evidence type="ECO:0000256" key="2">
    <source>
        <dbReference type="SAM" id="Phobius"/>
    </source>
</evidence>
<evidence type="ECO:0000313" key="4">
    <source>
        <dbReference type="EnsemblPlants" id="KEH37911"/>
    </source>
</evidence>
<evidence type="ECO:0000313" key="5">
    <source>
        <dbReference type="Proteomes" id="UP000002051"/>
    </source>
</evidence>
<dbReference type="EMBL" id="CM001218">
    <property type="protein sequence ID" value="KEH37911.1"/>
    <property type="molecule type" value="Genomic_DNA"/>
</dbReference>
<accession>A0A072V8I0</accession>
<feature type="transmembrane region" description="Helical" evidence="2">
    <location>
        <begin position="20"/>
        <end position="37"/>
    </location>
</feature>
<feature type="region of interest" description="Disordered" evidence="1">
    <location>
        <begin position="40"/>
        <end position="97"/>
    </location>
</feature>
<name>A0A072V8I0_MEDTR</name>